<evidence type="ECO:0000313" key="2">
    <source>
        <dbReference type="Ensembl" id="ENSNNAP00000004101.1"/>
    </source>
</evidence>
<name>A0A8C6VGV0_NAJNA</name>
<organism evidence="2 3">
    <name type="scientific">Naja naja</name>
    <name type="common">Indian cobra</name>
    <dbReference type="NCBI Taxonomy" id="35670"/>
    <lineage>
        <taxon>Eukaryota</taxon>
        <taxon>Metazoa</taxon>
        <taxon>Chordata</taxon>
        <taxon>Craniata</taxon>
        <taxon>Vertebrata</taxon>
        <taxon>Euteleostomi</taxon>
        <taxon>Lepidosauria</taxon>
        <taxon>Squamata</taxon>
        <taxon>Bifurcata</taxon>
        <taxon>Unidentata</taxon>
        <taxon>Episquamata</taxon>
        <taxon>Toxicofera</taxon>
        <taxon>Serpentes</taxon>
        <taxon>Colubroidea</taxon>
        <taxon>Elapidae</taxon>
        <taxon>Elapinae</taxon>
        <taxon>Naja</taxon>
    </lineage>
</organism>
<evidence type="ECO:0000256" key="1">
    <source>
        <dbReference type="SAM" id="MobiDB-lite"/>
    </source>
</evidence>
<accession>A0A8C6VGV0</accession>
<dbReference type="Proteomes" id="UP000694559">
    <property type="component" value="Unplaced"/>
</dbReference>
<feature type="region of interest" description="Disordered" evidence="1">
    <location>
        <begin position="1"/>
        <end position="35"/>
    </location>
</feature>
<keyword evidence="3" id="KW-1185">Reference proteome</keyword>
<sequence>MARCGGNSVFRGSGGPREESARKGGERGSAERRRLKELVAEQLRRDMER</sequence>
<feature type="compositionally biased region" description="Basic and acidic residues" evidence="1">
    <location>
        <begin position="16"/>
        <end position="35"/>
    </location>
</feature>
<protein>
    <submittedName>
        <fullName evidence="2">Uncharacterized protein</fullName>
    </submittedName>
</protein>
<evidence type="ECO:0000313" key="3">
    <source>
        <dbReference type="Proteomes" id="UP000694559"/>
    </source>
</evidence>
<reference evidence="2" key="1">
    <citation type="submission" date="2025-08" db="UniProtKB">
        <authorList>
            <consortium name="Ensembl"/>
        </authorList>
    </citation>
    <scope>IDENTIFICATION</scope>
</reference>
<dbReference type="AlphaFoldDB" id="A0A8C6VGV0"/>
<reference evidence="2" key="2">
    <citation type="submission" date="2025-09" db="UniProtKB">
        <authorList>
            <consortium name="Ensembl"/>
        </authorList>
    </citation>
    <scope>IDENTIFICATION</scope>
</reference>
<dbReference type="Ensembl" id="ENSNNAT00000004289.1">
    <property type="protein sequence ID" value="ENSNNAP00000004101.1"/>
    <property type="gene ID" value="ENSNNAG00000002765.1"/>
</dbReference>
<proteinExistence type="predicted"/>